<protein>
    <recommendedName>
        <fullName evidence="3">SIR2-like domain-containing protein</fullName>
    </recommendedName>
</protein>
<evidence type="ECO:0000313" key="2">
    <source>
        <dbReference type="Proteomes" id="UP000460650"/>
    </source>
</evidence>
<dbReference type="EMBL" id="WBVY01000012">
    <property type="protein sequence ID" value="KAB2654662.1"/>
    <property type="molecule type" value="Genomic_DNA"/>
</dbReference>
<proteinExistence type="predicted"/>
<evidence type="ECO:0000313" key="1">
    <source>
        <dbReference type="EMBL" id="KAB2654662.1"/>
    </source>
</evidence>
<dbReference type="Pfam" id="PF13289">
    <property type="entry name" value="SIR2_2"/>
    <property type="match status" value="1"/>
</dbReference>
<reference evidence="1 2" key="1">
    <citation type="submission" date="2019-09" db="EMBL/GenBank/DDBJ databases">
        <title>Taxonomic organization of the family Brucellaceae based on a phylogenomic approach.</title>
        <authorList>
            <person name="Leclercq S."/>
            <person name="Cloeckaert A."/>
            <person name="Zygmunt M.S."/>
        </authorList>
    </citation>
    <scope>NUCLEOTIDE SEQUENCE [LARGE SCALE GENOMIC DNA]</scope>
    <source>
        <strain evidence="1 2">TA93</strain>
    </source>
</reference>
<organism evidence="1 2">
    <name type="scientific">Brucella tritici</name>
    <dbReference type="NCBI Taxonomy" id="94626"/>
    <lineage>
        <taxon>Bacteria</taxon>
        <taxon>Pseudomonadati</taxon>
        <taxon>Pseudomonadota</taxon>
        <taxon>Alphaproteobacteria</taxon>
        <taxon>Hyphomicrobiales</taxon>
        <taxon>Brucellaceae</taxon>
        <taxon>Brucella/Ochrobactrum group</taxon>
        <taxon>Brucella</taxon>
    </lineage>
</organism>
<name>A0A7V7VQ15_9HYPH</name>
<accession>A0A7V7VQ15</accession>
<sequence>MGGDVALGPTANEISVREVLAKFSVEFASMARAVENGEFALWVGSGISRQAPNLGNLIEQAFDYIRAKAINPATAAAYLPAFEEALDLAEIKPDNVQAQYPQPLAAWPEHDAIIERLWTKYSRVLDIRIPGTEPDFVLWDAINIRKAFENPAAPAAEHLCIAVLILEGAVQAIASANWDGFIEAAVERLSGGVQGVLQVVVDPDQLRGPAGRARLLKFHGCIVHATREPAVFRRFLTGSYPQIMGWPEAAEFAAMCNAVVGLATTQKTLVLGLSIQDNNLQTLFARARAIHAWPWPCAPASAAHIFCEDRIQQGQRDVLRLSYGDAYNGDPAAVHAATLLRAWGEKVLIALVLKLLTDKLAILMQLGLAPLGKAHIAVALAPLLETLRDDIAGLAVPAPGTKNRTAFVNQAIALWSRMLSLFRSGALPSNPEAYETLSSSTPNLLAADQNAQSMGFGCLGIALSLLENGRQAGLWELRGPVSDALTSGALTARALRPDGVDRPFFVVKSATEAIGLKSRGAFANDNAIVVHADNAWHQMAGGGVTARRVRSAPGRTGQIGETHVSLGNLLARCDDPATLQREFVAEMML</sequence>
<gene>
    <name evidence="1" type="ORF">F9K94_23775</name>
</gene>
<dbReference type="AlphaFoldDB" id="A0A7V7VQ15"/>
<dbReference type="Proteomes" id="UP000460650">
    <property type="component" value="Unassembled WGS sequence"/>
</dbReference>
<comment type="caution">
    <text evidence="1">The sequence shown here is derived from an EMBL/GenBank/DDBJ whole genome shotgun (WGS) entry which is preliminary data.</text>
</comment>
<evidence type="ECO:0008006" key="3">
    <source>
        <dbReference type="Google" id="ProtNLM"/>
    </source>
</evidence>